<dbReference type="InterPro" id="IPR000477">
    <property type="entry name" value="RT_dom"/>
</dbReference>
<evidence type="ECO:0000313" key="4">
    <source>
        <dbReference type="Proteomes" id="UP000837857"/>
    </source>
</evidence>
<evidence type="ECO:0000259" key="2">
    <source>
        <dbReference type="PROSITE" id="PS50878"/>
    </source>
</evidence>
<dbReference type="PANTHER" id="PTHR19446">
    <property type="entry name" value="REVERSE TRANSCRIPTASES"/>
    <property type="match status" value="1"/>
</dbReference>
<keyword evidence="4" id="KW-1185">Reference proteome</keyword>
<gene>
    <name evidence="3" type="ORF">IPOD504_LOCUS6113</name>
</gene>
<feature type="non-terminal residue" evidence="3">
    <location>
        <position position="449"/>
    </location>
</feature>
<protein>
    <recommendedName>
        <fullName evidence="2">Reverse transcriptase domain-containing protein</fullName>
    </recommendedName>
</protein>
<accession>A0ABN8I3W2</accession>
<evidence type="ECO:0000256" key="1">
    <source>
        <dbReference type="SAM" id="MobiDB-lite"/>
    </source>
</evidence>
<proteinExistence type="predicted"/>
<dbReference type="SUPFAM" id="SSF56672">
    <property type="entry name" value="DNA/RNA polymerases"/>
    <property type="match status" value="1"/>
</dbReference>
<feature type="region of interest" description="Disordered" evidence="1">
    <location>
        <begin position="430"/>
        <end position="449"/>
    </location>
</feature>
<dbReference type="EMBL" id="OW152830">
    <property type="protein sequence ID" value="CAH2048491.1"/>
    <property type="molecule type" value="Genomic_DNA"/>
</dbReference>
<feature type="domain" description="Reverse transcriptase" evidence="2">
    <location>
        <begin position="1"/>
        <end position="301"/>
    </location>
</feature>
<name>A0ABN8I3W2_9NEOP</name>
<dbReference type="PROSITE" id="PS50878">
    <property type="entry name" value="RT_POL"/>
    <property type="match status" value="1"/>
</dbReference>
<dbReference type="Pfam" id="PF00078">
    <property type="entry name" value="RVT_1"/>
    <property type="match status" value="1"/>
</dbReference>
<dbReference type="InterPro" id="IPR043502">
    <property type="entry name" value="DNA/RNA_pol_sf"/>
</dbReference>
<evidence type="ECO:0000313" key="3">
    <source>
        <dbReference type="EMBL" id="CAH2048491.1"/>
    </source>
</evidence>
<sequence length="449" mass="51217">MWRIQRNMKMPIVKLPNITGWNTEEETIDKLIDTAIVKEAKIAKEDEGTEKMTPFLPLDLTPKNEIQLALSKFKNKKAPGPDGIKADALKLGGEVFSEAFVPLANFVLSTGYFPKRWKTGVCIFLHKTGKDHHALAAEDSVSMISTDLSKAFDSINHKGLIKKLQDKDVPNNVIKIIENYLEGRNLRGRFRTTNTRDKPIPHGVPQGSILGPVIFNMYVHDIWDIKDNIRGLKLSQYADDLCILNRASNPDHATMRAEWAAEIIIDYYTRWGLKYQMKMNQHTEKVIKKLKQVRGALGPIIGYNAKTELDTKLAIIQACILPLMDYGVVQLLSRYSATNLSKIERQYRMALKTAAQLPRRTPTEAIWEMADIEAWHLRAEDLNTKMLETIAKLQIEDLEFPGDAYQAKDEFNPLTVNHRIGEILYDPNKKGHRRWPADKTKAPRPLKIK</sequence>
<dbReference type="Proteomes" id="UP000837857">
    <property type="component" value="Chromosome 18"/>
</dbReference>
<organism evidence="3 4">
    <name type="scientific">Iphiclides podalirius</name>
    <name type="common">scarce swallowtail</name>
    <dbReference type="NCBI Taxonomy" id="110791"/>
    <lineage>
        <taxon>Eukaryota</taxon>
        <taxon>Metazoa</taxon>
        <taxon>Ecdysozoa</taxon>
        <taxon>Arthropoda</taxon>
        <taxon>Hexapoda</taxon>
        <taxon>Insecta</taxon>
        <taxon>Pterygota</taxon>
        <taxon>Neoptera</taxon>
        <taxon>Endopterygota</taxon>
        <taxon>Lepidoptera</taxon>
        <taxon>Glossata</taxon>
        <taxon>Ditrysia</taxon>
        <taxon>Papilionoidea</taxon>
        <taxon>Papilionidae</taxon>
        <taxon>Papilioninae</taxon>
        <taxon>Iphiclides</taxon>
    </lineage>
</organism>
<reference evidence="3" key="1">
    <citation type="submission" date="2022-03" db="EMBL/GenBank/DDBJ databases">
        <authorList>
            <person name="Martin H S."/>
        </authorList>
    </citation>
    <scope>NUCLEOTIDE SEQUENCE</scope>
</reference>